<feature type="domain" description="C3H1-type" evidence="6">
    <location>
        <begin position="68"/>
        <end position="95"/>
    </location>
</feature>
<evidence type="ECO:0000256" key="4">
    <source>
        <dbReference type="PROSITE-ProRule" id="PRU00723"/>
    </source>
</evidence>
<name>A0A1E5R7Y2_9ASCO</name>
<feature type="zinc finger region" description="C3H1-type" evidence="4">
    <location>
        <begin position="68"/>
        <end position="95"/>
    </location>
</feature>
<dbReference type="PANTHER" id="PTHR11224">
    <property type="entry name" value="MAKORIN-RELATED"/>
    <property type="match status" value="1"/>
</dbReference>
<dbReference type="STRING" id="56408.A0A1E5R7Y2"/>
<evidence type="ECO:0000256" key="2">
    <source>
        <dbReference type="ARBA" id="ARBA00022771"/>
    </source>
</evidence>
<feature type="compositionally biased region" description="Polar residues" evidence="5">
    <location>
        <begin position="1"/>
        <end position="12"/>
    </location>
</feature>
<dbReference type="AlphaFoldDB" id="A0A1E5R7Y2"/>
<dbReference type="InParanoid" id="A0A1E5R7Y2"/>
<reference evidence="8" key="1">
    <citation type="journal article" date="2016" name="Genome Announc.">
        <title>Genome sequences of three species of Hanseniaspora isolated from spontaneous wine fermentations.</title>
        <authorList>
            <person name="Sternes P.R."/>
            <person name="Lee D."/>
            <person name="Kutyna D.R."/>
            <person name="Borneman A.R."/>
        </authorList>
    </citation>
    <scope>NUCLEOTIDE SEQUENCE [LARGE SCALE GENOMIC DNA]</scope>
    <source>
        <strain evidence="8">AWRI3579</strain>
    </source>
</reference>
<evidence type="ECO:0000313" key="7">
    <source>
        <dbReference type="EMBL" id="OEJ83016.1"/>
    </source>
</evidence>
<gene>
    <name evidence="7" type="ORF">AWRI3579_g3261</name>
</gene>
<dbReference type="Gene3D" id="4.10.1000.10">
    <property type="entry name" value="Zinc finger, CCCH-type"/>
    <property type="match status" value="1"/>
</dbReference>
<keyword evidence="8" id="KW-1185">Reference proteome</keyword>
<evidence type="ECO:0000256" key="5">
    <source>
        <dbReference type="SAM" id="MobiDB-lite"/>
    </source>
</evidence>
<dbReference type="PANTHER" id="PTHR11224:SF10">
    <property type="entry name" value="IP09428P-RELATED"/>
    <property type="match status" value="1"/>
</dbReference>
<dbReference type="Pfam" id="PF00642">
    <property type="entry name" value="zf-CCCH"/>
    <property type="match status" value="2"/>
</dbReference>
<keyword evidence="2 4" id="KW-0863">Zinc-finger</keyword>
<dbReference type="Proteomes" id="UP000095728">
    <property type="component" value="Unassembled WGS sequence"/>
</dbReference>
<proteinExistence type="predicted"/>
<dbReference type="PROSITE" id="PS50103">
    <property type="entry name" value="ZF_C3H1"/>
    <property type="match status" value="2"/>
</dbReference>
<dbReference type="InterPro" id="IPR045072">
    <property type="entry name" value="MKRN-like"/>
</dbReference>
<feature type="compositionally biased region" description="Polar residues" evidence="5">
    <location>
        <begin position="19"/>
        <end position="34"/>
    </location>
</feature>
<organism evidence="7 8">
    <name type="scientific">Hanseniaspora osmophila</name>
    <dbReference type="NCBI Taxonomy" id="56408"/>
    <lineage>
        <taxon>Eukaryota</taxon>
        <taxon>Fungi</taxon>
        <taxon>Dikarya</taxon>
        <taxon>Ascomycota</taxon>
        <taxon>Saccharomycotina</taxon>
        <taxon>Saccharomycetes</taxon>
        <taxon>Saccharomycodales</taxon>
        <taxon>Saccharomycodaceae</taxon>
        <taxon>Hanseniaspora</taxon>
    </lineage>
</organism>
<dbReference type="GO" id="GO:0000209">
    <property type="term" value="P:protein polyubiquitination"/>
    <property type="evidence" value="ECO:0007669"/>
    <property type="project" value="InterPro"/>
</dbReference>
<evidence type="ECO:0000313" key="8">
    <source>
        <dbReference type="Proteomes" id="UP000095728"/>
    </source>
</evidence>
<evidence type="ECO:0000256" key="3">
    <source>
        <dbReference type="ARBA" id="ARBA00022833"/>
    </source>
</evidence>
<keyword evidence="3 4" id="KW-0862">Zinc</keyword>
<evidence type="ECO:0000256" key="1">
    <source>
        <dbReference type="ARBA" id="ARBA00022723"/>
    </source>
</evidence>
<dbReference type="SMART" id="SM00356">
    <property type="entry name" value="ZnF_C3H1"/>
    <property type="match status" value="2"/>
</dbReference>
<protein>
    <submittedName>
        <fullName evidence="7">Zinc finger protein LEE1</fullName>
    </submittedName>
</protein>
<keyword evidence="1 4" id="KW-0479">Metal-binding</keyword>
<dbReference type="InterPro" id="IPR000571">
    <property type="entry name" value="Znf_CCCH"/>
</dbReference>
<dbReference type="EMBL" id="LPNM01000009">
    <property type="protein sequence ID" value="OEJ83016.1"/>
    <property type="molecule type" value="Genomic_DNA"/>
</dbReference>
<dbReference type="GO" id="GO:0008270">
    <property type="term" value="F:zinc ion binding"/>
    <property type="evidence" value="ECO:0007669"/>
    <property type="project" value="UniProtKB-KW"/>
</dbReference>
<accession>A0A1E5R7Y2</accession>
<comment type="caution">
    <text evidence="7">The sequence shown here is derived from an EMBL/GenBank/DDBJ whole genome shotgun (WGS) entry which is preliminary data.</text>
</comment>
<sequence>MTQGTFYTNTASFPPLTPSTPLGNTPTNLSPQFTNDSYPLDSRNFSPEQKQAIIHHLMITKSSIPVKLYPHVPCKFYQQGACQAGANCPFSHNLNTCRERPVCKYFQRGHCKFGAKCCNVHPTNNGSGASDSLPLSPISPTFHNHPTTTDIDYTYSNATNNSNFYNDPSSITGEGNNNNANKFPTTDMQDPFPFDMDEGLEYIPGELSELLTPLQIAHRRRSSERGPHAY</sequence>
<dbReference type="InterPro" id="IPR036855">
    <property type="entry name" value="Znf_CCCH_sf"/>
</dbReference>
<dbReference type="OrthoDB" id="411372at2759"/>
<feature type="domain" description="C3H1-type" evidence="6">
    <location>
        <begin position="98"/>
        <end position="124"/>
    </location>
</feature>
<dbReference type="GO" id="GO:0061630">
    <property type="term" value="F:ubiquitin protein ligase activity"/>
    <property type="evidence" value="ECO:0007669"/>
    <property type="project" value="InterPro"/>
</dbReference>
<feature type="region of interest" description="Disordered" evidence="5">
    <location>
        <begin position="1"/>
        <end position="34"/>
    </location>
</feature>
<dbReference type="SUPFAM" id="SSF90229">
    <property type="entry name" value="CCCH zinc finger"/>
    <property type="match status" value="1"/>
</dbReference>
<evidence type="ECO:0000259" key="6">
    <source>
        <dbReference type="PROSITE" id="PS50103"/>
    </source>
</evidence>
<feature type="zinc finger region" description="C3H1-type" evidence="4">
    <location>
        <begin position="98"/>
        <end position="124"/>
    </location>
</feature>